<name>A0AAQ4FES4_AMBAM</name>
<evidence type="ECO:0000256" key="2">
    <source>
        <dbReference type="SAM" id="MobiDB-lite"/>
    </source>
</evidence>
<organism evidence="3 4">
    <name type="scientific">Amblyomma americanum</name>
    <name type="common">Lone star tick</name>
    <dbReference type="NCBI Taxonomy" id="6943"/>
    <lineage>
        <taxon>Eukaryota</taxon>
        <taxon>Metazoa</taxon>
        <taxon>Ecdysozoa</taxon>
        <taxon>Arthropoda</taxon>
        <taxon>Chelicerata</taxon>
        <taxon>Arachnida</taxon>
        <taxon>Acari</taxon>
        <taxon>Parasitiformes</taxon>
        <taxon>Ixodida</taxon>
        <taxon>Ixodoidea</taxon>
        <taxon>Ixodidae</taxon>
        <taxon>Amblyomminae</taxon>
        <taxon>Amblyomma</taxon>
    </lineage>
</organism>
<feature type="coiled-coil region" evidence="1">
    <location>
        <begin position="44"/>
        <end position="99"/>
    </location>
</feature>
<feature type="region of interest" description="Disordered" evidence="2">
    <location>
        <begin position="107"/>
        <end position="131"/>
    </location>
</feature>
<feature type="compositionally biased region" description="Low complexity" evidence="2">
    <location>
        <begin position="107"/>
        <end position="125"/>
    </location>
</feature>
<feature type="region of interest" description="Disordered" evidence="2">
    <location>
        <begin position="394"/>
        <end position="426"/>
    </location>
</feature>
<evidence type="ECO:0000256" key="1">
    <source>
        <dbReference type="SAM" id="Coils"/>
    </source>
</evidence>
<accession>A0AAQ4FES4</accession>
<dbReference type="AlphaFoldDB" id="A0AAQ4FES4"/>
<keyword evidence="1" id="KW-0175">Coiled coil</keyword>
<keyword evidence="4" id="KW-1185">Reference proteome</keyword>
<reference evidence="3 4" key="1">
    <citation type="journal article" date="2023" name="Arcadia Sci">
        <title>De novo assembly of a long-read Amblyomma americanum tick genome.</title>
        <authorList>
            <person name="Chou S."/>
            <person name="Poskanzer K.E."/>
            <person name="Rollins M."/>
            <person name="Thuy-Boun P.S."/>
        </authorList>
    </citation>
    <scope>NUCLEOTIDE SEQUENCE [LARGE SCALE GENOMIC DNA]</scope>
    <source>
        <strain evidence="3">F_SG_1</strain>
        <tissue evidence="3">Salivary glands</tissue>
    </source>
</reference>
<protein>
    <submittedName>
        <fullName evidence="3">Uncharacterized protein</fullName>
    </submittedName>
</protein>
<dbReference type="EMBL" id="JARKHS020003316">
    <property type="protein sequence ID" value="KAK8785690.1"/>
    <property type="molecule type" value="Genomic_DNA"/>
</dbReference>
<gene>
    <name evidence="3" type="ORF">V5799_007942</name>
</gene>
<evidence type="ECO:0000313" key="3">
    <source>
        <dbReference type="EMBL" id="KAK8785690.1"/>
    </source>
</evidence>
<dbReference type="Proteomes" id="UP001321473">
    <property type="component" value="Unassembled WGS sequence"/>
</dbReference>
<sequence length="439" mass="47992">MEFVFLVAGSSHALENFSELSAISNNENGTAANFPAKNSGSVTTASLFQKVERLERELESTSELLRQANRELARREASLAQLGRHNDKLRGRVARLESDVAVYRTASSAATSSSSGEDDAAAAGSLHPTPSRCCSARDRELLRTLAGIYAKIRKIDSSMGSTGDQFGGKNQCADLTHALPDARVLEQVFANFWQEYVSMSGELDGCKQVIANQELRMRYLEVQAEAANRIKAADLLLKDGALKREEVVSACGAGGQRSVRSSCAYDSDGKDCDRVVINGGDACSAPSGCCAAVANVERRVAEESHLLARLSRLQLDNNKLQVLNREALTREAAVRKELQRVQSKLSSFKVDLARATKKILGRESSCTFPAEVSLRILLEELVSLRRQNGRLQMVRQHEEHHRQQQQQQQQQHKTKGPAKDATSPVVTGWSAGIETLSLP</sequence>
<evidence type="ECO:0000313" key="4">
    <source>
        <dbReference type="Proteomes" id="UP001321473"/>
    </source>
</evidence>
<proteinExistence type="predicted"/>
<comment type="caution">
    <text evidence="3">The sequence shown here is derived from an EMBL/GenBank/DDBJ whole genome shotgun (WGS) entry which is preliminary data.</text>
</comment>